<dbReference type="Gene3D" id="1.25.40.190">
    <property type="entry name" value="Actin-related protein 2/3 complex subunit 5"/>
    <property type="match status" value="1"/>
</dbReference>
<feature type="region of interest" description="Disordered" evidence="7">
    <location>
        <begin position="27"/>
        <end position="158"/>
    </location>
</feature>
<proteinExistence type="inferred from homology"/>
<evidence type="ECO:0000256" key="6">
    <source>
        <dbReference type="RuleBase" id="RU004301"/>
    </source>
</evidence>
<evidence type="ECO:0000313" key="8">
    <source>
        <dbReference type="Ensembl" id="ENSOANP00000042602.1"/>
    </source>
</evidence>
<dbReference type="InterPro" id="IPR036743">
    <property type="entry name" value="ARPC5_sf"/>
</dbReference>
<accession>A0A6I8NNC6</accession>
<organism evidence="8 9">
    <name type="scientific">Ornithorhynchus anatinus</name>
    <name type="common">Duckbill platypus</name>
    <dbReference type="NCBI Taxonomy" id="9258"/>
    <lineage>
        <taxon>Eukaryota</taxon>
        <taxon>Metazoa</taxon>
        <taxon>Chordata</taxon>
        <taxon>Craniata</taxon>
        <taxon>Vertebrata</taxon>
        <taxon>Euteleostomi</taxon>
        <taxon>Mammalia</taxon>
        <taxon>Monotremata</taxon>
        <taxon>Ornithorhynchidae</taxon>
        <taxon>Ornithorhynchus</taxon>
    </lineage>
</organism>
<dbReference type="Ensembl" id="ENSOANT00000062921.1">
    <property type="protein sequence ID" value="ENSOANP00000042602.1"/>
    <property type="gene ID" value="ENSOANG00000046459.1"/>
</dbReference>
<evidence type="ECO:0000313" key="9">
    <source>
        <dbReference type="Proteomes" id="UP000002279"/>
    </source>
</evidence>
<dbReference type="GO" id="GO:0016477">
    <property type="term" value="P:cell migration"/>
    <property type="evidence" value="ECO:0000318"/>
    <property type="project" value="GO_Central"/>
</dbReference>
<gene>
    <name evidence="8" type="primary">ARPC5</name>
</gene>
<evidence type="ECO:0000256" key="5">
    <source>
        <dbReference type="ARBA" id="ARBA00023212"/>
    </source>
</evidence>
<evidence type="ECO:0000256" key="7">
    <source>
        <dbReference type="SAM" id="MobiDB-lite"/>
    </source>
</evidence>
<dbReference type="GO" id="GO:0030674">
    <property type="term" value="F:protein-macromolecule adaptor activity"/>
    <property type="evidence" value="ECO:0000318"/>
    <property type="project" value="GO_Central"/>
</dbReference>
<dbReference type="InParanoid" id="A0A6I8NNC6"/>
<dbReference type="PANTHER" id="PTHR12644">
    <property type="entry name" value="ARP2/3 COMPLEX 16 KD SUBUNIT P16-ARC"/>
    <property type="match status" value="1"/>
</dbReference>
<dbReference type="GO" id="GO:0034314">
    <property type="term" value="P:Arp2/3 complex-mediated actin nucleation"/>
    <property type="evidence" value="ECO:0000318"/>
    <property type="project" value="GO_Central"/>
</dbReference>
<dbReference type="FunFam" id="1.25.40.190:FF:000001">
    <property type="entry name" value="Actin-related protein 2/3 complex subunit 5"/>
    <property type="match status" value="1"/>
</dbReference>
<reference evidence="8" key="2">
    <citation type="submission" date="2025-09" db="UniProtKB">
        <authorList>
            <consortium name="Ensembl"/>
        </authorList>
    </citation>
    <scope>IDENTIFICATION</scope>
    <source>
        <strain evidence="8">Glennie</strain>
    </source>
</reference>
<keyword evidence="5 6" id="KW-0206">Cytoskeleton</keyword>
<protein>
    <recommendedName>
        <fullName evidence="6">Actin-related protein 2/3 complex subunit 5</fullName>
    </recommendedName>
</protein>
<keyword evidence="4" id="KW-0009">Actin-binding</keyword>
<dbReference type="InterPro" id="IPR006789">
    <property type="entry name" value="ARPC5"/>
</dbReference>
<evidence type="ECO:0000256" key="4">
    <source>
        <dbReference type="ARBA" id="ARBA00023203"/>
    </source>
</evidence>
<dbReference type="GeneTree" id="ENSGT00940000154654"/>
<dbReference type="Bgee" id="ENSOANG00000046459">
    <property type="expression patterns" value="Expressed in fibroblast and 7 other cell types or tissues"/>
</dbReference>
<evidence type="ECO:0000256" key="3">
    <source>
        <dbReference type="ARBA" id="ARBA00022490"/>
    </source>
</evidence>
<dbReference type="Pfam" id="PF04699">
    <property type="entry name" value="P16-Arc"/>
    <property type="match status" value="1"/>
</dbReference>
<dbReference type="SUPFAM" id="SSF69103">
    <property type="entry name" value="Arp2/3 complex 16 kDa subunit ARPC5"/>
    <property type="match status" value="1"/>
</dbReference>
<comment type="similarity">
    <text evidence="2 6">Belongs to the ARPC5 family.</text>
</comment>
<evidence type="ECO:0000256" key="1">
    <source>
        <dbReference type="ARBA" id="ARBA00004245"/>
    </source>
</evidence>
<dbReference type="FunCoup" id="A0A6I8NNC6">
    <property type="interactions" value="1904"/>
</dbReference>
<comment type="function">
    <text evidence="6">Functions as component of the Arp2/3 complex which is involved in regulation of actin polymerization and together with an activating nucleation-promoting factor (NPF) mediates the formation of branched actin networks. Arp2/3 complex plays a critical role in the control of cell morphogenesis via the modulation of cell polarity development.</text>
</comment>
<sequence length="265" mass="28302">MMKPPPPPPSIPGRRAWRLVTRETPGHVVGALHQSRLRPPPLWPRSSVRPQPPRACALLGGRRAGWPEGGGRAARRRSGAAVAAGDAPERKRGSEGGRPSRGRPLGTGLRAGPGMSKNTVSSARFRKVDVDEYDENKFVDEEDGGEGQAGPDEGEVDSCLRQGNMTAALQAALKNPPINTKSQAVKDRAGSIVLKVLISFKANDIEKAVQSLDKNGVDLLMKYIYKGFESPSDNSSAVLLQWHEKALAAGGVGSIVRVLTARKTV</sequence>
<dbReference type="GO" id="GO:0005885">
    <property type="term" value="C:Arp2/3 protein complex"/>
    <property type="evidence" value="ECO:0000318"/>
    <property type="project" value="GO_Central"/>
</dbReference>
<dbReference type="Proteomes" id="UP000002279">
    <property type="component" value="Unplaced"/>
</dbReference>
<comment type="subcellular location">
    <subcellularLocation>
        <location evidence="1">Cytoplasm</location>
        <location evidence="1">Cytoskeleton</location>
    </subcellularLocation>
</comment>
<dbReference type="GO" id="GO:0003779">
    <property type="term" value="F:actin binding"/>
    <property type="evidence" value="ECO:0007669"/>
    <property type="project" value="UniProtKB-KW"/>
</dbReference>
<keyword evidence="3" id="KW-0963">Cytoplasm</keyword>
<dbReference type="AlphaFoldDB" id="A0A6I8NNC6"/>
<dbReference type="GO" id="GO:0030833">
    <property type="term" value="P:regulation of actin filament polymerization"/>
    <property type="evidence" value="ECO:0007669"/>
    <property type="project" value="InterPro"/>
</dbReference>
<name>A0A6I8NNC6_ORNAN</name>
<reference evidence="8" key="1">
    <citation type="submission" date="2025-08" db="UniProtKB">
        <authorList>
            <consortium name="Ensembl"/>
        </authorList>
    </citation>
    <scope>IDENTIFICATION</scope>
    <source>
        <strain evidence="8">Glennie</strain>
    </source>
</reference>
<dbReference type="GO" id="GO:0030863">
    <property type="term" value="C:cortical cytoskeleton"/>
    <property type="evidence" value="ECO:0000318"/>
    <property type="project" value="GO_Central"/>
</dbReference>
<feature type="compositionally biased region" description="Basic and acidic residues" evidence="7">
    <location>
        <begin position="126"/>
        <end position="139"/>
    </location>
</feature>
<keyword evidence="9" id="KW-1185">Reference proteome</keyword>
<evidence type="ECO:0000256" key="2">
    <source>
        <dbReference type="ARBA" id="ARBA00006084"/>
    </source>
</evidence>